<dbReference type="PATRIC" id="fig|1359167.3.peg.721"/>
<protein>
    <submittedName>
        <fullName evidence="1">Uncharacterized protein</fullName>
    </submittedName>
</protein>
<evidence type="ECO:0000313" key="1">
    <source>
        <dbReference type="EMBL" id="KJV63301.1"/>
    </source>
</evidence>
<accession>A0A0F3N6E8</accession>
<dbReference type="Proteomes" id="UP000033546">
    <property type="component" value="Unassembled WGS sequence"/>
</dbReference>
<proteinExistence type="predicted"/>
<sequence length="37" mass="4166">MFIMMMDYLLSASCKKFLDEIAEFHASLITDIPVLAG</sequence>
<reference evidence="1 2" key="1">
    <citation type="submission" date="2015-02" db="EMBL/GenBank/DDBJ databases">
        <title>Genome Sequencing of Rickettsiales.</title>
        <authorList>
            <person name="Daugherty S.C."/>
            <person name="Su Q."/>
            <person name="Abolude K."/>
            <person name="Beier-Sexton M."/>
            <person name="Carlyon J.A."/>
            <person name="Carter R."/>
            <person name="Day N.P."/>
            <person name="Dumler S.J."/>
            <person name="Dyachenko V."/>
            <person name="Godinez A."/>
            <person name="Kurtti T.J."/>
            <person name="Lichay M."/>
            <person name="Mullins K.E."/>
            <person name="Ott S."/>
            <person name="Pappas-Brown V."/>
            <person name="Paris D.H."/>
            <person name="Patel P."/>
            <person name="Richards A.L."/>
            <person name="Sadzewicz L."/>
            <person name="Sears K."/>
            <person name="Seidman D."/>
            <person name="Sengamalay N."/>
            <person name="Stenos J."/>
            <person name="Tallon L.J."/>
            <person name="Vincent G."/>
            <person name="Fraser C.M."/>
            <person name="Munderloh U."/>
            <person name="Dunning-Hotopp J.C."/>
        </authorList>
    </citation>
    <scope>NUCLEOTIDE SEQUENCE [LARGE SCALE GENOMIC DNA]</scope>
    <source>
        <strain evidence="1 2">EmCRT</strain>
    </source>
</reference>
<comment type="caution">
    <text evidence="1">The sequence shown here is derived from an EMBL/GenBank/DDBJ whole genome shotgun (WGS) entry which is preliminary data.</text>
</comment>
<gene>
    <name evidence="1" type="ORF">EMUCRT_0747</name>
</gene>
<dbReference type="EMBL" id="LANU01000003">
    <property type="protein sequence ID" value="KJV63301.1"/>
    <property type="molecule type" value="Genomic_DNA"/>
</dbReference>
<evidence type="ECO:0000313" key="2">
    <source>
        <dbReference type="Proteomes" id="UP000033546"/>
    </source>
</evidence>
<dbReference type="AlphaFoldDB" id="A0A0F3N6E8"/>
<name>A0A0F3N6E8_9RICK</name>
<organism evidence="1 2">
    <name type="scientific">Ehrlichia cf. muris str. EmCRT</name>
    <dbReference type="NCBI Taxonomy" id="1359167"/>
    <lineage>
        <taxon>Bacteria</taxon>
        <taxon>Pseudomonadati</taxon>
        <taxon>Pseudomonadota</taxon>
        <taxon>Alphaproteobacteria</taxon>
        <taxon>Rickettsiales</taxon>
        <taxon>Anaplasmataceae</taxon>
        <taxon>Ehrlichia</taxon>
    </lineage>
</organism>